<dbReference type="InterPro" id="IPR013154">
    <property type="entry name" value="ADH-like_N"/>
</dbReference>
<dbReference type="Proteomes" id="UP000799750">
    <property type="component" value="Unassembled WGS sequence"/>
</dbReference>
<dbReference type="AlphaFoldDB" id="A0A6A6QP05"/>
<keyword evidence="4" id="KW-1133">Transmembrane helix</keyword>
<dbReference type="SUPFAM" id="SSF51735">
    <property type="entry name" value="NAD(P)-binding Rossmann-fold domains"/>
    <property type="match status" value="1"/>
</dbReference>
<dbReference type="GO" id="GO:0016651">
    <property type="term" value="F:oxidoreductase activity, acting on NAD(P)H"/>
    <property type="evidence" value="ECO:0007669"/>
    <property type="project" value="InterPro"/>
</dbReference>
<sequence>MQTASLYPKKRAALVLGQRAIPIPTADQIQIRIESAALNPVDWKIPARGFHVSIYPAVLGSDIAGIVSAIGPDVKNFEVGDRAMCQGGMLNPDECAFQQYMVVSSTIACKIPENISNDEASTVCVASIAALVSLLMTLLVFHETGLAISPPFWPGVPSRKRSDMILIMGGSTSVGQYCIQFCVLAGFKRILTTCSPKNADLVKAAGATHVFDRDAEDLNAQIREITGDDLIYAVDSAAADDTQIQSYTALSDTKPGVCAILLHSVLPGRTRPTKPFGTRQTWKIDGFANVWTELSEEYFKVLPEWLENGAVKPMRHQFLPGGLAAIPTGSKVLMDNEVSGAKLVIHPQEGL</sequence>
<dbReference type="Gene3D" id="3.40.50.720">
    <property type="entry name" value="NAD(P)-binding Rossmann-like Domain"/>
    <property type="match status" value="1"/>
</dbReference>
<name>A0A6A6QP05_9PEZI</name>
<keyword evidence="4" id="KW-0472">Membrane</keyword>
<keyword evidence="3" id="KW-0560">Oxidoreductase</keyword>
<feature type="transmembrane region" description="Helical" evidence="4">
    <location>
        <begin position="164"/>
        <end position="187"/>
    </location>
</feature>
<proteinExistence type="inferred from homology"/>
<comment type="similarity">
    <text evidence="1">Belongs to the zinc-containing alcohol dehydrogenase family.</text>
</comment>
<dbReference type="EMBL" id="MU004191">
    <property type="protein sequence ID" value="KAF2493720.1"/>
    <property type="molecule type" value="Genomic_DNA"/>
</dbReference>
<dbReference type="InterPro" id="IPR013149">
    <property type="entry name" value="ADH-like_C"/>
</dbReference>
<dbReference type="InterPro" id="IPR047122">
    <property type="entry name" value="Trans-enoyl_RdTase-like"/>
</dbReference>
<dbReference type="Pfam" id="PF00107">
    <property type="entry name" value="ADH_zinc_N"/>
    <property type="match status" value="1"/>
</dbReference>
<evidence type="ECO:0000256" key="4">
    <source>
        <dbReference type="SAM" id="Phobius"/>
    </source>
</evidence>
<dbReference type="CDD" id="cd08249">
    <property type="entry name" value="enoyl_reductase_like"/>
    <property type="match status" value="1"/>
</dbReference>
<accession>A0A6A6QP05</accession>
<dbReference type="InterPro" id="IPR020843">
    <property type="entry name" value="ER"/>
</dbReference>
<evidence type="ECO:0000256" key="2">
    <source>
        <dbReference type="ARBA" id="ARBA00011245"/>
    </source>
</evidence>
<feature type="transmembrane region" description="Helical" evidence="4">
    <location>
        <begin position="120"/>
        <end position="141"/>
    </location>
</feature>
<protein>
    <submittedName>
        <fullName evidence="6">GroES-like protein</fullName>
    </submittedName>
</protein>
<dbReference type="PANTHER" id="PTHR45348:SF2">
    <property type="entry name" value="ZINC-TYPE ALCOHOL DEHYDROGENASE-LIKE PROTEIN C2E1P3.01"/>
    <property type="match status" value="1"/>
</dbReference>
<dbReference type="InterPro" id="IPR011032">
    <property type="entry name" value="GroES-like_sf"/>
</dbReference>
<feature type="domain" description="Enoyl reductase (ER)" evidence="5">
    <location>
        <begin position="11"/>
        <end position="345"/>
    </location>
</feature>
<dbReference type="OrthoDB" id="9992527at2759"/>
<dbReference type="Gene3D" id="3.90.180.10">
    <property type="entry name" value="Medium-chain alcohol dehydrogenases, catalytic domain"/>
    <property type="match status" value="1"/>
</dbReference>
<dbReference type="SMART" id="SM00829">
    <property type="entry name" value="PKS_ER"/>
    <property type="match status" value="1"/>
</dbReference>
<evidence type="ECO:0000259" key="5">
    <source>
        <dbReference type="SMART" id="SM00829"/>
    </source>
</evidence>
<comment type="subunit">
    <text evidence="2">Monomer.</text>
</comment>
<dbReference type="SUPFAM" id="SSF50129">
    <property type="entry name" value="GroES-like"/>
    <property type="match status" value="1"/>
</dbReference>
<keyword evidence="4" id="KW-0812">Transmembrane</keyword>
<dbReference type="InterPro" id="IPR036291">
    <property type="entry name" value="NAD(P)-bd_dom_sf"/>
</dbReference>
<dbReference type="Pfam" id="PF08240">
    <property type="entry name" value="ADH_N"/>
    <property type="match status" value="1"/>
</dbReference>
<organism evidence="6 7">
    <name type="scientific">Lophium mytilinum</name>
    <dbReference type="NCBI Taxonomy" id="390894"/>
    <lineage>
        <taxon>Eukaryota</taxon>
        <taxon>Fungi</taxon>
        <taxon>Dikarya</taxon>
        <taxon>Ascomycota</taxon>
        <taxon>Pezizomycotina</taxon>
        <taxon>Dothideomycetes</taxon>
        <taxon>Pleosporomycetidae</taxon>
        <taxon>Mytilinidiales</taxon>
        <taxon>Mytilinidiaceae</taxon>
        <taxon>Lophium</taxon>
    </lineage>
</organism>
<reference evidence="6" key="1">
    <citation type="journal article" date="2020" name="Stud. Mycol.">
        <title>101 Dothideomycetes genomes: a test case for predicting lifestyles and emergence of pathogens.</title>
        <authorList>
            <person name="Haridas S."/>
            <person name="Albert R."/>
            <person name="Binder M."/>
            <person name="Bloem J."/>
            <person name="Labutti K."/>
            <person name="Salamov A."/>
            <person name="Andreopoulos B."/>
            <person name="Baker S."/>
            <person name="Barry K."/>
            <person name="Bills G."/>
            <person name="Bluhm B."/>
            <person name="Cannon C."/>
            <person name="Castanera R."/>
            <person name="Culley D."/>
            <person name="Daum C."/>
            <person name="Ezra D."/>
            <person name="Gonzalez J."/>
            <person name="Henrissat B."/>
            <person name="Kuo A."/>
            <person name="Liang C."/>
            <person name="Lipzen A."/>
            <person name="Lutzoni F."/>
            <person name="Magnuson J."/>
            <person name="Mondo S."/>
            <person name="Nolan M."/>
            <person name="Ohm R."/>
            <person name="Pangilinan J."/>
            <person name="Park H.-J."/>
            <person name="Ramirez L."/>
            <person name="Alfaro M."/>
            <person name="Sun H."/>
            <person name="Tritt A."/>
            <person name="Yoshinaga Y."/>
            <person name="Zwiers L.-H."/>
            <person name="Turgeon B."/>
            <person name="Goodwin S."/>
            <person name="Spatafora J."/>
            <person name="Crous P."/>
            <person name="Grigoriev I."/>
        </authorList>
    </citation>
    <scope>NUCLEOTIDE SEQUENCE</scope>
    <source>
        <strain evidence="6">CBS 269.34</strain>
    </source>
</reference>
<dbReference type="PANTHER" id="PTHR45348">
    <property type="entry name" value="HYPOTHETICAL OXIDOREDUCTASE (EUROFUNG)"/>
    <property type="match status" value="1"/>
</dbReference>
<gene>
    <name evidence="6" type="ORF">BU16DRAFT_550731</name>
</gene>
<evidence type="ECO:0000256" key="3">
    <source>
        <dbReference type="ARBA" id="ARBA00023002"/>
    </source>
</evidence>
<keyword evidence="7" id="KW-1185">Reference proteome</keyword>
<evidence type="ECO:0000313" key="6">
    <source>
        <dbReference type="EMBL" id="KAF2493720.1"/>
    </source>
</evidence>
<evidence type="ECO:0000256" key="1">
    <source>
        <dbReference type="ARBA" id="ARBA00008072"/>
    </source>
</evidence>
<evidence type="ECO:0000313" key="7">
    <source>
        <dbReference type="Proteomes" id="UP000799750"/>
    </source>
</evidence>